<proteinExistence type="predicted"/>
<feature type="non-terminal residue" evidence="2">
    <location>
        <position position="1"/>
    </location>
</feature>
<reference evidence="2" key="1">
    <citation type="submission" date="2021-02" db="EMBL/GenBank/DDBJ databases">
        <authorList>
            <person name="Dougan E. K."/>
            <person name="Rhodes N."/>
            <person name="Thang M."/>
            <person name="Chan C."/>
        </authorList>
    </citation>
    <scope>NUCLEOTIDE SEQUENCE</scope>
</reference>
<dbReference type="SUPFAM" id="SSF57184">
    <property type="entry name" value="Growth factor receptor domain"/>
    <property type="match status" value="1"/>
</dbReference>
<sequence length="493" mass="52064">DLSLENGDSFELRDAADDGESANATAEVAKGYDTDDSVCDVSEVWPADIPAYDALLDDLQTDILGQLCETSSERDEDDIRAWEVVVQRCLVRAEPSLDAQIAGVCSKRELLFESPFGNPFGDGWVEVDRGGGYVLIDGSKKDPALGFLIQRFHLDGVPRPLENEVMGLLRDGWREARAQKIGILRLPVICKLRKAAEDAVSAAAHESLGFDIETFELSFRRDVTAALASGGPGFFGAVRSLLLTPQEQLNDGQKGWHHGPSIIAGTAQGICPGVVENLLVSMRLRSLPSKEEDAAYIASPSALLTTSNDDACDASSEDCTLRLVQLRSALGSAGGQKDEASSHGNDQAAWAADSDTGESCLNTACYQSLGPTVCSSYRCLCQTGYVAVEGKCVHRFVEVDTGGTCRWFSCSYSRGPTTCDNGRCICQAGYQVVSGLCLRIPPTFPPAPPPVPPAPPPAAPAPPIPESPAGGWAAPSSGAACGLAPGCKALGLN</sequence>
<feature type="region of interest" description="Disordered" evidence="1">
    <location>
        <begin position="1"/>
        <end position="24"/>
    </location>
</feature>
<dbReference type="OrthoDB" id="435114at2759"/>
<dbReference type="AlphaFoldDB" id="A0A813EHL1"/>
<evidence type="ECO:0000256" key="1">
    <source>
        <dbReference type="SAM" id="MobiDB-lite"/>
    </source>
</evidence>
<feature type="compositionally biased region" description="Pro residues" evidence="1">
    <location>
        <begin position="448"/>
        <end position="466"/>
    </location>
</feature>
<dbReference type="Proteomes" id="UP000654075">
    <property type="component" value="Unassembled WGS sequence"/>
</dbReference>
<feature type="non-terminal residue" evidence="2">
    <location>
        <position position="493"/>
    </location>
</feature>
<organism evidence="2 3">
    <name type="scientific">Polarella glacialis</name>
    <name type="common">Dinoflagellate</name>
    <dbReference type="NCBI Taxonomy" id="89957"/>
    <lineage>
        <taxon>Eukaryota</taxon>
        <taxon>Sar</taxon>
        <taxon>Alveolata</taxon>
        <taxon>Dinophyceae</taxon>
        <taxon>Suessiales</taxon>
        <taxon>Suessiaceae</taxon>
        <taxon>Polarella</taxon>
    </lineage>
</organism>
<keyword evidence="3" id="KW-1185">Reference proteome</keyword>
<protein>
    <submittedName>
        <fullName evidence="2">Uncharacterized protein</fullName>
    </submittedName>
</protein>
<comment type="caution">
    <text evidence="2">The sequence shown here is derived from an EMBL/GenBank/DDBJ whole genome shotgun (WGS) entry which is preliminary data.</text>
</comment>
<gene>
    <name evidence="2" type="ORF">PGLA1383_LOCUS15584</name>
</gene>
<feature type="region of interest" description="Disordered" evidence="1">
    <location>
        <begin position="448"/>
        <end position="471"/>
    </location>
</feature>
<dbReference type="InterPro" id="IPR009030">
    <property type="entry name" value="Growth_fac_rcpt_cys_sf"/>
</dbReference>
<accession>A0A813EHL1</accession>
<dbReference type="EMBL" id="CAJNNV010009233">
    <property type="protein sequence ID" value="CAE8597133.1"/>
    <property type="molecule type" value="Genomic_DNA"/>
</dbReference>
<evidence type="ECO:0000313" key="2">
    <source>
        <dbReference type="EMBL" id="CAE8597133.1"/>
    </source>
</evidence>
<evidence type="ECO:0000313" key="3">
    <source>
        <dbReference type="Proteomes" id="UP000654075"/>
    </source>
</evidence>
<name>A0A813EHL1_POLGL</name>